<feature type="coiled-coil region" evidence="1">
    <location>
        <begin position="117"/>
        <end position="176"/>
    </location>
</feature>
<dbReference type="RefSeq" id="WP_130262864.1">
    <property type="nucleotide sequence ID" value="NZ_CP035952.1"/>
</dbReference>
<accession>A0A411MDM0</accession>
<evidence type="ECO:0000313" key="4">
    <source>
        <dbReference type="Proteomes" id="UP000291130"/>
    </source>
</evidence>
<evidence type="ECO:0000256" key="2">
    <source>
        <dbReference type="SAM" id="Phobius"/>
    </source>
</evidence>
<organism evidence="3 4">
    <name type="scientific">Pseudomonas tructae</name>
    <dbReference type="NCBI Taxonomy" id="2518644"/>
    <lineage>
        <taxon>Bacteria</taxon>
        <taxon>Pseudomonadati</taxon>
        <taxon>Pseudomonadota</taxon>
        <taxon>Gammaproteobacteria</taxon>
        <taxon>Pseudomonadales</taxon>
        <taxon>Pseudomonadaceae</taxon>
        <taxon>Pseudomonas</taxon>
    </lineage>
</organism>
<dbReference type="PANTHER" id="PTHR30386:SF28">
    <property type="entry name" value="EXPORTED PROTEIN"/>
    <property type="match status" value="1"/>
</dbReference>
<evidence type="ECO:0000313" key="3">
    <source>
        <dbReference type="EMBL" id="QBF24907.1"/>
    </source>
</evidence>
<keyword evidence="2" id="KW-0812">Transmembrane</keyword>
<proteinExistence type="predicted"/>
<protein>
    <submittedName>
        <fullName evidence="3">HlyD family efflux transporter periplasmic adaptor subunit</fullName>
    </submittedName>
</protein>
<keyword evidence="4" id="KW-1185">Reference proteome</keyword>
<dbReference type="AlphaFoldDB" id="A0A411MDM0"/>
<keyword evidence="1" id="KW-0175">Coiled coil</keyword>
<dbReference type="InterPro" id="IPR050739">
    <property type="entry name" value="MFP"/>
</dbReference>
<dbReference type="OrthoDB" id="9775513at2"/>
<dbReference type="KEGG" id="ptk:EXN22_04050"/>
<dbReference type="Gene3D" id="2.40.50.100">
    <property type="match status" value="1"/>
</dbReference>
<feature type="transmembrane region" description="Helical" evidence="2">
    <location>
        <begin position="29"/>
        <end position="51"/>
    </location>
</feature>
<sequence length="425" mass="46822">MTANVLFRPEAIEAASAQRLGVVLIHQPWGYRVAGGLAGVLIILILAFGYFGTYTRKATVSGLLMPEQGMFRLTASSAGLLANVKVVEGQQVKAGEVLFVVSGERLSNAGGAQKLISKQLRERLQLLERNRAVANDRLAEQGRMAEDRLAVIAQELRQFQEEIRLLARRRELAHAQMQRQQTLVKAGFISIAQLQQAEAEHLMIEGQQQSTQRARNSLDRERTVLQAQRQDIVLRHLAEISDVDKSIALVRQEQAENDAREEQIFVAPFDGTVTGLNVQAGQHVASGSLLASLIPVGTVLTAHLYVESRRAGFIEVGQAVLMRYSAYPYQKFGMGRGKVIGLTKSPYAASELPLHVVSAVGIGGGVTTLYYRVVVELDSQSVDVYGRHQPLQVGMLLEGDVKQDTRRLYEFALEPIYSVIGKRRG</sequence>
<reference evidence="3 4" key="1">
    <citation type="submission" date="2019-02" db="EMBL/GenBank/DDBJ databases">
        <title>Complete genome sequence of Pseudomonas sp. SNU WT1 isolated from rainbow trout.</title>
        <authorList>
            <person name="Oh W.T."/>
            <person name="Park S.C."/>
        </authorList>
    </citation>
    <scope>NUCLEOTIDE SEQUENCE [LARGE SCALE GENOMIC DNA]</scope>
    <source>
        <strain evidence="3 4">SNU WT1</strain>
    </source>
</reference>
<gene>
    <name evidence="3" type="ORF">EXN22_04050</name>
</gene>
<dbReference type="EMBL" id="CP035952">
    <property type="protein sequence ID" value="QBF24907.1"/>
    <property type="molecule type" value="Genomic_DNA"/>
</dbReference>
<dbReference type="PANTHER" id="PTHR30386">
    <property type="entry name" value="MEMBRANE FUSION SUBUNIT OF EMRAB-TOLC MULTIDRUG EFFLUX PUMP"/>
    <property type="match status" value="1"/>
</dbReference>
<dbReference type="PRINTS" id="PR01490">
    <property type="entry name" value="RTXTOXIND"/>
</dbReference>
<keyword evidence="2" id="KW-0472">Membrane</keyword>
<keyword evidence="2" id="KW-1133">Transmembrane helix</keyword>
<dbReference type="Proteomes" id="UP000291130">
    <property type="component" value="Chromosome"/>
</dbReference>
<name>A0A411MDM0_9PSED</name>
<evidence type="ECO:0000256" key="1">
    <source>
        <dbReference type="SAM" id="Coils"/>
    </source>
</evidence>